<evidence type="ECO:0000256" key="1">
    <source>
        <dbReference type="SAM" id="MobiDB-lite"/>
    </source>
</evidence>
<feature type="region of interest" description="Disordered" evidence="1">
    <location>
        <begin position="1"/>
        <end position="90"/>
    </location>
</feature>
<reference evidence="2 3" key="1">
    <citation type="submission" date="2024-01" db="EMBL/GenBank/DDBJ databases">
        <title>The genomes of 5 underutilized Papilionoideae crops provide insights into root nodulation and disease resistanc.</title>
        <authorList>
            <person name="Jiang F."/>
        </authorList>
    </citation>
    <scope>NUCLEOTIDE SEQUENCE [LARGE SCALE GENOMIC DNA]</scope>
    <source>
        <strain evidence="2">LVBAO_FW01</strain>
        <tissue evidence="2">Leaves</tissue>
    </source>
</reference>
<accession>A0AAN9KVJ6</accession>
<dbReference type="EMBL" id="JAYMYQ010000006">
    <property type="protein sequence ID" value="KAK7323816.1"/>
    <property type="molecule type" value="Genomic_DNA"/>
</dbReference>
<gene>
    <name evidence="2" type="ORF">VNO77_27311</name>
</gene>
<keyword evidence="3" id="KW-1185">Reference proteome</keyword>
<organism evidence="2 3">
    <name type="scientific">Canavalia gladiata</name>
    <name type="common">Sword bean</name>
    <name type="synonym">Dolichos gladiatus</name>
    <dbReference type="NCBI Taxonomy" id="3824"/>
    <lineage>
        <taxon>Eukaryota</taxon>
        <taxon>Viridiplantae</taxon>
        <taxon>Streptophyta</taxon>
        <taxon>Embryophyta</taxon>
        <taxon>Tracheophyta</taxon>
        <taxon>Spermatophyta</taxon>
        <taxon>Magnoliopsida</taxon>
        <taxon>eudicotyledons</taxon>
        <taxon>Gunneridae</taxon>
        <taxon>Pentapetalae</taxon>
        <taxon>rosids</taxon>
        <taxon>fabids</taxon>
        <taxon>Fabales</taxon>
        <taxon>Fabaceae</taxon>
        <taxon>Papilionoideae</taxon>
        <taxon>50 kb inversion clade</taxon>
        <taxon>NPAAA clade</taxon>
        <taxon>indigoferoid/millettioid clade</taxon>
        <taxon>Phaseoleae</taxon>
        <taxon>Canavalia</taxon>
    </lineage>
</organism>
<dbReference type="AlphaFoldDB" id="A0AAN9KVJ6"/>
<feature type="compositionally biased region" description="Basic and acidic residues" evidence="1">
    <location>
        <begin position="35"/>
        <end position="78"/>
    </location>
</feature>
<sequence length="90" mass="9875">MGLLASKKIKETRDKASANYEALDTGMQESSTVKLSREMPETEHGDKLDRTAEIVSLHRTDPPRLSKAEPTRPGEGVRRSSGHGELGTRS</sequence>
<dbReference type="Proteomes" id="UP001367508">
    <property type="component" value="Unassembled WGS sequence"/>
</dbReference>
<protein>
    <submittedName>
        <fullName evidence="2">Uncharacterized protein</fullName>
    </submittedName>
</protein>
<name>A0AAN9KVJ6_CANGL</name>
<comment type="caution">
    <text evidence="2">The sequence shown here is derived from an EMBL/GenBank/DDBJ whole genome shotgun (WGS) entry which is preliminary data.</text>
</comment>
<evidence type="ECO:0000313" key="2">
    <source>
        <dbReference type="EMBL" id="KAK7323816.1"/>
    </source>
</evidence>
<evidence type="ECO:0000313" key="3">
    <source>
        <dbReference type="Proteomes" id="UP001367508"/>
    </source>
</evidence>
<proteinExistence type="predicted"/>